<reference evidence="10 11" key="1">
    <citation type="submission" date="2011-06" db="EMBL/GenBank/DDBJ databases">
        <title>The draft genome of Thiorhodococcus drewsii AZ1.</title>
        <authorList>
            <consortium name="US DOE Joint Genome Institute (JGI-PGF)"/>
            <person name="Lucas S."/>
            <person name="Han J."/>
            <person name="Lapidus A."/>
            <person name="Cheng J.-F."/>
            <person name="Goodwin L."/>
            <person name="Pitluck S."/>
            <person name="Peters L."/>
            <person name="Land M.L."/>
            <person name="Hauser L."/>
            <person name="Vogl K."/>
            <person name="Liu Z."/>
            <person name="Imhoff J."/>
            <person name="Thiel V."/>
            <person name="Frigaard N.-U."/>
            <person name="Bryant D.A."/>
            <person name="Woyke T.J."/>
        </authorList>
    </citation>
    <scope>NUCLEOTIDE SEQUENCE [LARGE SCALE GENOMIC DNA]</scope>
    <source>
        <strain evidence="10 11">AZ1</strain>
    </source>
</reference>
<evidence type="ECO:0000259" key="8">
    <source>
        <dbReference type="PROSITE" id="PS50045"/>
    </source>
</evidence>
<dbReference type="GO" id="GO:0043565">
    <property type="term" value="F:sequence-specific DNA binding"/>
    <property type="evidence" value="ECO:0007669"/>
    <property type="project" value="InterPro"/>
</dbReference>
<dbReference type="InterPro" id="IPR058031">
    <property type="entry name" value="AAA_lid_NorR"/>
</dbReference>
<dbReference type="Pfam" id="PF02954">
    <property type="entry name" value="HTH_8"/>
    <property type="match status" value="1"/>
</dbReference>
<keyword evidence="2" id="KW-0067">ATP-binding</keyword>
<dbReference type="AlphaFoldDB" id="G2E2B5"/>
<dbReference type="PROSITE" id="PS00676">
    <property type="entry name" value="SIGMA54_INTERACT_2"/>
    <property type="match status" value="1"/>
</dbReference>
<dbReference type="PANTHER" id="PTHR32071">
    <property type="entry name" value="TRANSCRIPTIONAL REGULATORY PROTEIN"/>
    <property type="match status" value="1"/>
</dbReference>
<dbReference type="GO" id="GO:0000160">
    <property type="term" value="P:phosphorelay signal transduction system"/>
    <property type="evidence" value="ECO:0007669"/>
    <property type="project" value="InterPro"/>
</dbReference>
<dbReference type="InterPro" id="IPR025943">
    <property type="entry name" value="Sigma_54_int_dom_ATP-bd_2"/>
</dbReference>
<dbReference type="InterPro" id="IPR002078">
    <property type="entry name" value="Sigma_54_int"/>
</dbReference>
<evidence type="ECO:0000256" key="3">
    <source>
        <dbReference type="ARBA" id="ARBA00023015"/>
    </source>
</evidence>
<evidence type="ECO:0000256" key="5">
    <source>
        <dbReference type="ARBA" id="ARBA00023163"/>
    </source>
</evidence>
<dbReference type="PROSITE" id="PS50110">
    <property type="entry name" value="RESPONSE_REGULATORY"/>
    <property type="match status" value="1"/>
</dbReference>
<evidence type="ECO:0000256" key="1">
    <source>
        <dbReference type="ARBA" id="ARBA00022741"/>
    </source>
</evidence>
<dbReference type="InterPro" id="IPR011006">
    <property type="entry name" value="CheY-like_superfamily"/>
</dbReference>
<keyword evidence="6" id="KW-0597">Phosphoprotein</keyword>
<evidence type="ECO:0000256" key="4">
    <source>
        <dbReference type="ARBA" id="ARBA00023125"/>
    </source>
</evidence>
<dbReference type="Gene3D" id="1.10.8.60">
    <property type="match status" value="1"/>
</dbReference>
<dbReference type="PANTHER" id="PTHR32071:SF113">
    <property type="entry name" value="ALGINATE BIOSYNTHESIS TRANSCRIPTIONAL REGULATORY PROTEIN ALGB"/>
    <property type="match status" value="1"/>
</dbReference>
<dbReference type="SUPFAM" id="SSF52172">
    <property type="entry name" value="CheY-like"/>
    <property type="match status" value="1"/>
</dbReference>
<feature type="domain" description="Response regulatory" evidence="9">
    <location>
        <begin position="4"/>
        <end position="120"/>
    </location>
</feature>
<dbReference type="InterPro" id="IPR027417">
    <property type="entry name" value="P-loop_NTPase"/>
</dbReference>
<dbReference type="PROSITE" id="PS00688">
    <property type="entry name" value="SIGMA54_INTERACT_3"/>
    <property type="match status" value="1"/>
</dbReference>
<protein>
    <submittedName>
        <fullName evidence="10">Two component, sigma54 specific, transcriptional regulator, Fis family</fullName>
    </submittedName>
</protein>
<dbReference type="SMART" id="SM00448">
    <property type="entry name" value="REC"/>
    <property type="match status" value="1"/>
</dbReference>
<dbReference type="SUPFAM" id="SSF46689">
    <property type="entry name" value="Homeodomain-like"/>
    <property type="match status" value="1"/>
</dbReference>
<dbReference type="Gene3D" id="1.10.10.60">
    <property type="entry name" value="Homeodomain-like"/>
    <property type="match status" value="1"/>
</dbReference>
<dbReference type="SMART" id="SM00382">
    <property type="entry name" value="AAA"/>
    <property type="match status" value="1"/>
</dbReference>
<feature type="modified residue" description="4-aspartylphosphate" evidence="6">
    <location>
        <position position="55"/>
    </location>
</feature>
<dbReference type="EMBL" id="AFWT01000016">
    <property type="protein sequence ID" value="EGV30831.1"/>
    <property type="molecule type" value="Genomic_DNA"/>
</dbReference>
<keyword evidence="3" id="KW-0805">Transcription regulation</keyword>
<dbReference type="RefSeq" id="WP_007041176.1">
    <property type="nucleotide sequence ID" value="NZ_AFWT01000016.1"/>
</dbReference>
<dbReference type="GO" id="GO:0005524">
    <property type="term" value="F:ATP binding"/>
    <property type="evidence" value="ECO:0007669"/>
    <property type="project" value="UniProtKB-KW"/>
</dbReference>
<dbReference type="PATRIC" id="fig|765913.3.peg.2505"/>
<comment type="caution">
    <text evidence="10">The sequence shown here is derived from an EMBL/GenBank/DDBJ whole genome shotgun (WGS) entry which is preliminary data.</text>
</comment>
<dbReference type="InterPro" id="IPR025944">
    <property type="entry name" value="Sigma_54_int_dom_CS"/>
</dbReference>
<dbReference type="PRINTS" id="PR01590">
    <property type="entry name" value="HTHFIS"/>
</dbReference>
<keyword evidence="1" id="KW-0547">Nucleotide-binding</keyword>
<dbReference type="InterPro" id="IPR001789">
    <property type="entry name" value="Sig_transdc_resp-reg_receiver"/>
</dbReference>
<dbReference type="OrthoDB" id="9804019at2"/>
<evidence type="ECO:0000256" key="2">
    <source>
        <dbReference type="ARBA" id="ARBA00022840"/>
    </source>
</evidence>
<dbReference type="STRING" id="765913.ThidrDRAFT_2463"/>
<dbReference type="InterPro" id="IPR025662">
    <property type="entry name" value="Sigma_54_int_dom_ATP-bd_1"/>
</dbReference>
<evidence type="ECO:0000256" key="7">
    <source>
        <dbReference type="SAM" id="MobiDB-lite"/>
    </source>
</evidence>
<evidence type="ECO:0000256" key="6">
    <source>
        <dbReference type="PROSITE-ProRule" id="PRU00169"/>
    </source>
</evidence>
<keyword evidence="4" id="KW-0238">DNA-binding</keyword>
<dbReference type="Gene3D" id="3.40.50.300">
    <property type="entry name" value="P-loop containing nucleotide triphosphate hydrolases"/>
    <property type="match status" value="1"/>
</dbReference>
<dbReference type="Pfam" id="PF00158">
    <property type="entry name" value="Sigma54_activat"/>
    <property type="match status" value="1"/>
</dbReference>
<dbReference type="Gene3D" id="3.40.50.2300">
    <property type="match status" value="1"/>
</dbReference>
<evidence type="ECO:0000313" key="11">
    <source>
        <dbReference type="Proteomes" id="UP000004200"/>
    </source>
</evidence>
<keyword evidence="5" id="KW-0804">Transcription</keyword>
<dbReference type="Pfam" id="PF25601">
    <property type="entry name" value="AAA_lid_14"/>
    <property type="match status" value="1"/>
</dbReference>
<dbReference type="GO" id="GO:0006355">
    <property type="term" value="P:regulation of DNA-templated transcription"/>
    <property type="evidence" value="ECO:0007669"/>
    <property type="project" value="InterPro"/>
</dbReference>
<dbReference type="InterPro" id="IPR003593">
    <property type="entry name" value="AAA+_ATPase"/>
</dbReference>
<proteinExistence type="predicted"/>
<sequence length="485" mass="54081">MGQSLLIIEDDEALGQELSRYFTGKSWDCEHATTLGEARGRLLDERVEPTVILADMSLPDGNVLDLLEEVRQAKISGEWILLTGYGGVSDSVRALRLGAYDFLEKPCALARLELVVSGARRAASAQRRLSNESRDRGRRYGIESYIGSSEITRTTREMIGRLAEVPFSALVIGGETGVGKGLVARILHHAGPRADGPMIEVNCAALPRELLESELFGHESGAFTGAKGRHRGYLEQAHEGTLFLDEIAEMDLDLQTKLLTVLEDRHVRRLGSEKAVAVDVQVIAASNRNLEQRVLDGDFRSDLYHRLSVFRLDLPPLRERLDDLRQIVPVLVEEYNARSGSQVREIPEAVYERMRDYSWPGNVRELRNVVERAVLLARGERFPIEWMQLGSGLAPPEDTSGPGVDGDRLSIPLDGSMALDEMDRYIIRTALERSGHNVTAAARALGTTRETLRYRIQKYGLKDQEPNQRPAPGRQTDRSDEPKPQ</sequence>
<dbReference type="SUPFAM" id="SSF52540">
    <property type="entry name" value="P-loop containing nucleoside triphosphate hydrolases"/>
    <property type="match status" value="1"/>
</dbReference>
<evidence type="ECO:0000259" key="9">
    <source>
        <dbReference type="PROSITE" id="PS50110"/>
    </source>
</evidence>
<dbReference type="PROSITE" id="PS00675">
    <property type="entry name" value="SIGMA54_INTERACT_1"/>
    <property type="match status" value="1"/>
</dbReference>
<name>G2E2B5_9GAMM</name>
<keyword evidence="11" id="KW-1185">Reference proteome</keyword>
<feature type="region of interest" description="Disordered" evidence="7">
    <location>
        <begin position="458"/>
        <end position="485"/>
    </location>
</feature>
<dbReference type="Proteomes" id="UP000004200">
    <property type="component" value="Unassembled WGS sequence"/>
</dbReference>
<feature type="domain" description="Sigma-54 factor interaction" evidence="8">
    <location>
        <begin position="145"/>
        <end position="375"/>
    </location>
</feature>
<dbReference type="PROSITE" id="PS50045">
    <property type="entry name" value="SIGMA54_INTERACT_4"/>
    <property type="match status" value="1"/>
</dbReference>
<gene>
    <name evidence="10" type="ORF">ThidrDRAFT_2463</name>
</gene>
<dbReference type="Pfam" id="PF00072">
    <property type="entry name" value="Response_reg"/>
    <property type="match status" value="1"/>
</dbReference>
<dbReference type="eggNOG" id="COG2204">
    <property type="taxonomic scope" value="Bacteria"/>
</dbReference>
<dbReference type="InterPro" id="IPR009057">
    <property type="entry name" value="Homeodomain-like_sf"/>
</dbReference>
<organism evidence="10 11">
    <name type="scientific">Thiorhodococcus drewsii AZ1</name>
    <dbReference type="NCBI Taxonomy" id="765913"/>
    <lineage>
        <taxon>Bacteria</taxon>
        <taxon>Pseudomonadati</taxon>
        <taxon>Pseudomonadota</taxon>
        <taxon>Gammaproteobacteria</taxon>
        <taxon>Chromatiales</taxon>
        <taxon>Chromatiaceae</taxon>
        <taxon>Thiorhodococcus</taxon>
    </lineage>
</organism>
<feature type="compositionally biased region" description="Basic and acidic residues" evidence="7">
    <location>
        <begin position="475"/>
        <end position="485"/>
    </location>
</feature>
<dbReference type="CDD" id="cd00009">
    <property type="entry name" value="AAA"/>
    <property type="match status" value="1"/>
</dbReference>
<accession>G2E2B5</accession>
<dbReference type="InterPro" id="IPR002197">
    <property type="entry name" value="HTH_Fis"/>
</dbReference>
<evidence type="ECO:0000313" key="10">
    <source>
        <dbReference type="EMBL" id="EGV30831.1"/>
    </source>
</evidence>
<dbReference type="FunFam" id="3.40.50.300:FF:000006">
    <property type="entry name" value="DNA-binding transcriptional regulator NtrC"/>
    <property type="match status" value="1"/>
</dbReference>